<evidence type="ECO:0000313" key="10">
    <source>
        <dbReference type="Proteomes" id="UP000010797"/>
    </source>
</evidence>
<comment type="similarity">
    <text evidence="2">Belongs to the ZIP transporter (TC 2.A.5) family.</text>
</comment>
<feature type="transmembrane region" description="Helical" evidence="8">
    <location>
        <begin position="35"/>
        <end position="53"/>
    </location>
</feature>
<dbReference type="AlphaFoldDB" id="L0F6P6"/>
<evidence type="ECO:0000256" key="1">
    <source>
        <dbReference type="ARBA" id="ARBA00004651"/>
    </source>
</evidence>
<evidence type="ECO:0000256" key="3">
    <source>
        <dbReference type="ARBA" id="ARBA00022475"/>
    </source>
</evidence>
<dbReference type="eggNOG" id="COG0428">
    <property type="taxonomic scope" value="Bacteria"/>
</dbReference>
<feature type="transmembrane region" description="Helical" evidence="8">
    <location>
        <begin position="193"/>
        <end position="215"/>
    </location>
</feature>
<keyword evidence="10" id="KW-1185">Reference proteome</keyword>
<feature type="transmembrane region" description="Helical" evidence="8">
    <location>
        <begin position="6"/>
        <end position="28"/>
    </location>
</feature>
<accession>L0F6P6</accession>
<comment type="subcellular location">
    <subcellularLocation>
        <location evidence="1">Cell membrane</location>
        <topology evidence="1">Multi-pass membrane protein</topology>
    </subcellularLocation>
</comment>
<dbReference type="KEGG" id="ddl:Desdi_1108"/>
<evidence type="ECO:0000256" key="5">
    <source>
        <dbReference type="ARBA" id="ARBA00022833"/>
    </source>
</evidence>
<evidence type="ECO:0000256" key="8">
    <source>
        <dbReference type="SAM" id="Phobius"/>
    </source>
</evidence>
<protein>
    <submittedName>
        <fullName evidence="9">Putative divalent heavy-metal cations transporter</fullName>
    </submittedName>
</protein>
<evidence type="ECO:0000256" key="2">
    <source>
        <dbReference type="ARBA" id="ARBA00006939"/>
    </source>
</evidence>
<feature type="transmembrane region" description="Helical" evidence="8">
    <location>
        <begin position="227"/>
        <end position="245"/>
    </location>
</feature>
<evidence type="ECO:0000256" key="4">
    <source>
        <dbReference type="ARBA" id="ARBA00022692"/>
    </source>
</evidence>
<sequence>MSQLFPTLIGLAVGGLGIALGGIVAFGLGRYFERISGMILACAAGMIFALLLFELLPESINAGGLIATGIGIIVGTFLIVRLEQFFHKVVIITDNPRKSMFIRSGVLLALGVAIHNLPVGFALGTGLINNDKIGLDLATTMLLHNFPEGFAIALPLALSGLSPISIPIIAGIVALPAGFGALLGSSLGIINSVLLAIFFGIAIGTIFLVTWHEILGHAIKNTRRVHLVTSIFTGFILGALFVQFVL</sequence>
<keyword evidence="6 8" id="KW-1133">Transmembrane helix</keyword>
<dbReference type="Proteomes" id="UP000010797">
    <property type="component" value="Chromosome"/>
</dbReference>
<keyword evidence="7 8" id="KW-0472">Membrane</keyword>
<gene>
    <name evidence="9" type="ordered locus">Desdi_1108</name>
</gene>
<feature type="transmembrane region" description="Helical" evidence="8">
    <location>
        <begin position="101"/>
        <end position="121"/>
    </location>
</feature>
<dbReference type="GO" id="GO:0005886">
    <property type="term" value="C:plasma membrane"/>
    <property type="evidence" value="ECO:0007669"/>
    <property type="project" value="UniProtKB-SubCell"/>
</dbReference>
<organism evidence="9 10">
    <name type="scientific">Desulfitobacterium dichloroeliminans (strain LMG P-21439 / DCA1)</name>
    <dbReference type="NCBI Taxonomy" id="871963"/>
    <lineage>
        <taxon>Bacteria</taxon>
        <taxon>Bacillati</taxon>
        <taxon>Bacillota</taxon>
        <taxon>Clostridia</taxon>
        <taxon>Eubacteriales</taxon>
        <taxon>Desulfitobacteriaceae</taxon>
        <taxon>Desulfitobacterium</taxon>
    </lineage>
</organism>
<dbReference type="InterPro" id="IPR003689">
    <property type="entry name" value="ZIP"/>
</dbReference>
<dbReference type="GO" id="GO:0005385">
    <property type="term" value="F:zinc ion transmembrane transporter activity"/>
    <property type="evidence" value="ECO:0007669"/>
    <property type="project" value="TreeGrafter"/>
</dbReference>
<keyword evidence="4 8" id="KW-0812">Transmembrane</keyword>
<feature type="transmembrane region" description="Helical" evidence="8">
    <location>
        <begin position="59"/>
        <end position="80"/>
    </location>
</feature>
<keyword evidence="3" id="KW-1003">Cell membrane</keyword>
<evidence type="ECO:0000313" key="9">
    <source>
        <dbReference type="EMBL" id="AGA68623.1"/>
    </source>
</evidence>
<dbReference type="HOGENOM" id="CLU_015114_1_3_9"/>
<proteinExistence type="inferred from homology"/>
<dbReference type="Pfam" id="PF02535">
    <property type="entry name" value="Zip"/>
    <property type="match status" value="1"/>
</dbReference>
<dbReference type="STRING" id="871963.Desdi_1108"/>
<dbReference type="PANTHER" id="PTHR11040:SF211">
    <property type="entry name" value="ZINC TRANSPORTER ZIP11"/>
    <property type="match status" value="1"/>
</dbReference>
<feature type="transmembrane region" description="Helical" evidence="8">
    <location>
        <begin position="168"/>
        <end position="187"/>
    </location>
</feature>
<evidence type="ECO:0000256" key="6">
    <source>
        <dbReference type="ARBA" id="ARBA00022989"/>
    </source>
</evidence>
<dbReference type="RefSeq" id="WP_015261619.1">
    <property type="nucleotide sequence ID" value="NC_019903.1"/>
</dbReference>
<evidence type="ECO:0000256" key="7">
    <source>
        <dbReference type="ARBA" id="ARBA00023136"/>
    </source>
</evidence>
<keyword evidence="5" id="KW-0862">Zinc</keyword>
<name>L0F6P6_DESDL</name>
<reference evidence="10" key="1">
    <citation type="submission" date="2012-02" db="EMBL/GenBank/DDBJ databases">
        <title>Complete sequence of Desulfitobacterium dichloroeliminans LMG P-21439.</title>
        <authorList>
            <person name="Lucas S."/>
            <person name="Han J."/>
            <person name="Lapidus A."/>
            <person name="Cheng J.-F."/>
            <person name="Goodwin L."/>
            <person name="Pitluck S."/>
            <person name="Peters L."/>
            <person name="Ovchinnikova G."/>
            <person name="Teshima H."/>
            <person name="Detter J.C."/>
            <person name="Han C."/>
            <person name="Tapia R."/>
            <person name="Land M."/>
            <person name="Hauser L."/>
            <person name="Kyrpides N."/>
            <person name="Ivanova N."/>
            <person name="Pagani I."/>
            <person name="Kruse T."/>
            <person name="de Vos W.M."/>
            <person name="Boon N."/>
            <person name="Smidt H."/>
            <person name="Woyke T."/>
        </authorList>
    </citation>
    <scope>NUCLEOTIDE SEQUENCE [LARGE SCALE GENOMIC DNA]</scope>
    <source>
        <strain evidence="10">LMG P-21439 / DCA1</strain>
    </source>
</reference>
<dbReference type="PANTHER" id="PTHR11040">
    <property type="entry name" value="ZINC/IRON TRANSPORTER"/>
    <property type="match status" value="1"/>
</dbReference>
<dbReference type="EMBL" id="CP003344">
    <property type="protein sequence ID" value="AGA68623.1"/>
    <property type="molecule type" value="Genomic_DNA"/>
</dbReference>